<feature type="signal peptide" evidence="1">
    <location>
        <begin position="1"/>
        <end position="37"/>
    </location>
</feature>
<keyword evidence="4" id="KW-1185">Reference proteome</keyword>
<dbReference type="SMART" id="SM00257">
    <property type="entry name" value="LysM"/>
    <property type="match status" value="1"/>
</dbReference>
<evidence type="ECO:0000313" key="3">
    <source>
        <dbReference type="EMBL" id="GAA4000052.1"/>
    </source>
</evidence>
<name>A0ABP7RNG8_9BURK</name>
<dbReference type="Gene3D" id="3.10.350.10">
    <property type="entry name" value="LysM domain"/>
    <property type="match status" value="1"/>
</dbReference>
<feature type="domain" description="LysM" evidence="2">
    <location>
        <begin position="73"/>
        <end position="122"/>
    </location>
</feature>
<dbReference type="Proteomes" id="UP001501627">
    <property type="component" value="Unassembled WGS sequence"/>
</dbReference>
<dbReference type="InterPro" id="IPR052196">
    <property type="entry name" value="Bact_Kbp"/>
</dbReference>
<dbReference type="PROSITE" id="PS51782">
    <property type="entry name" value="LYSM"/>
    <property type="match status" value="1"/>
</dbReference>
<evidence type="ECO:0000256" key="1">
    <source>
        <dbReference type="SAM" id="SignalP"/>
    </source>
</evidence>
<dbReference type="InterPro" id="IPR036779">
    <property type="entry name" value="LysM_dom_sf"/>
</dbReference>
<dbReference type="CDD" id="cd00118">
    <property type="entry name" value="LysM"/>
    <property type="match status" value="1"/>
</dbReference>
<dbReference type="PANTHER" id="PTHR34700">
    <property type="entry name" value="POTASSIUM BINDING PROTEIN KBP"/>
    <property type="match status" value="1"/>
</dbReference>
<comment type="caution">
    <text evidence="3">The sequence shown here is derived from an EMBL/GenBank/DDBJ whole genome shotgun (WGS) entry which is preliminary data.</text>
</comment>
<protein>
    <submittedName>
        <fullName evidence="3">LysM peptidoglycan-binding domain-containing protein</fullName>
    </submittedName>
</protein>
<sequence length="411" mass="44677">MHHTHHNASLQPAAPRRVGARLAAVLAAGLLAGTALAQAQAPNYPITAAQRATAQQVAQDGVPLDELAPGAPDVYVVKRGDTLWGISGMYLRQPWRWPALWGMNLDTIANPHLIYPGQTLYLEKAGGRARLRTSRGSDETIRVSPRTRYDSLSASALPTLQQHLVEPFLVHAQIVDELAMEQAPRIVATRDQRVLMSSGDRAYARGPEGSPLQLAPGVPRQYQIFRNPKALKDPQTGEVLGWEAQYVGRAELVRSEGVQETTDAKGRIDTDIVPATVDLISATEEVRAGDRLLPAPERSFANYTPHAPTQAVDARVVSIYGDVAVYNAGNNQVVTINRGSADGMQPGTVLTLLTEGRRLVDKTDDAKAMLRLPSEANGQAMVFRSFDRVSYALILQSQQSVRVGDRLVNPE</sequence>
<dbReference type="Pfam" id="PF01476">
    <property type="entry name" value="LysM"/>
    <property type="match status" value="1"/>
</dbReference>
<dbReference type="EMBL" id="BAABBP010000024">
    <property type="protein sequence ID" value="GAA4000052.1"/>
    <property type="molecule type" value="Genomic_DNA"/>
</dbReference>
<keyword evidence="1" id="KW-0732">Signal</keyword>
<organism evidence="3 4">
    <name type="scientific">Comamonas faecalis</name>
    <dbReference type="NCBI Taxonomy" id="1387849"/>
    <lineage>
        <taxon>Bacteria</taxon>
        <taxon>Pseudomonadati</taxon>
        <taxon>Pseudomonadota</taxon>
        <taxon>Betaproteobacteria</taxon>
        <taxon>Burkholderiales</taxon>
        <taxon>Comamonadaceae</taxon>
        <taxon>Comamonas</taxon>
    </lineage>
</organism>
<gene>
    <name evidence="3" type="ORF">GCM10022279_24670</name>
</gene>
<evidence type="ECO:0000313" key="4">
    <source>
        <dbReference type="Proteomes" id="UP001501627"/>
    </source>
</evidence>
<accession>A0ABP7RNG8</accession>
<reference evidence="4" key="1">
    <citation type="journal article" date="2019" name="Int. J. Syst. Evol. Microbiol.">
        <title>The Global Catalogue of Microorganisms (GCM) 10K type strain sequencing project: providing services to taxonomists for standard genome sequencing and annotation.</title>
        <authorList>
            <consortium name="The Broad Institute Genomics Platform"/>
            <consortium name="The Broad Institute Genome Sequencing Center for Infectious Disease"/>
            <person name="Wu L."/>
            <person name="Ma J."/>
        </authorList>
    </citation>
    <scope>NUCLEOTIDE SEQUENCE [LARGE SCALE GENOMIC DNA]</scope>
    <source>
        <strain evidence="4">JCM 17561</strain>
    </source>
</reference>
<dbReference type="InterPro" id="IPR018392">
    <property type="entry name" value="LysM"/>
</dbReference>
<proteinExistence type="predicted"/>
<dbReference type="PANTHER" id="PTHR34700:SF4">
    <property type="entry name" value="PHAGE-LIKE ELEMENT PBSX PROTEIN XKDP"/>
    <property type="match status" value="1"/>
</dbReference>
<evidence type="ECO:0000259" key="2">
    <source>
        <dbReference type="PROSITE" id="PS51782"/>
    </source>
</evidence>
<dbReference type="SUPFAM" id="SSF54106">
    <property type="entry name" value="LysM domain"/>
    <property type="match status" value="1"/>
</dbReference>
<dbReference type="RefSeq" id="WP_103043989.1">
    <property type="nucleotide sequence ID" value="NZ_BAABBP010000024.1"/>
</dbReference>
<feature type="chain" id="PRO_5045747796" evidence="1">
    <location>
        <begin position="38"/>
        <end position="411"/>
    </location>
</feature>